<name>A0A837FKR1_9ENTR</name>
<keyword evidence="1" id="KW-0472">Membrane</keyword>
<organism evidence="2 3">
    <name type="scientific">Enterobacter hormaechei subsp. xiangfangensis</name>
    <dbReference type="NCBI Taxonomy" id="1296536"/>
    <lineage>
        <taxon>Bacteria</taxon>
        <taxon>Pseudomonadati</taxon>
        <taxon>Pseudomonadota</taxon>
        <taxon>Gammaproteobacteria</taxon>
        <taxon>Enterobacterales</taxon>
        <taxon>Enterobacteriaceae</taxon>
        <taxon>Enterobacter</taxon>
        <taxon>Enterobacter cloacae complex</taxon>
    </lineage>
</organism>
<keyword evidence="1" id="KW-0812">Transmembrane</keyword>
<dbReference type="Proteomes" id="UP000033679">
    <property type="component" value="Unassembled WGS sequence"/>
</dbReference>
<evidence type="ECO:0000313" key="2">
    <source>
        <dbReference type="EMBL" id="KJM70350.1"/>
    </source>
</evidence>
<sequence length="112" mass="13101">MRGLFLWHNQFFDHHSEPTMKLKQKIVNAFVNSTHEWNMAMHNAIERKVHEGFKDTFPNGLKDPEETEKRIESMRTFYYQRMMNTASLLLTGSSLIIALMALVVAMVSIHYA</sequence>
<evidence type="ECO:0000256" key="1">
    <source>
        <dbReference type="SAM" id="Phobius"/>
    </source>
</evidence>
<proteinExistence type="predicted"/>
<gene>
    <name evidence="2" type="ORF">SS59_00470</name>
</gene>
<evidence type="ECO:0000313" key="3">
    <source>
        <dbReference type="Proteomes" id="UP000033679"/>
    </source>
</evidence>
<keyword evidence="1" id="KW-1133">Transmembrane helix</keyword>
<comment type="caution">
    <text evidence="2">The sequence shown here is derived from an EMBL/GenBank/DDBJ whole genome shotgun (WGS) entry which is preliminary data.</text>
</comment>
<feature type="transmembrane region" description="Helical" evidence="1">
    <location>
        <begin position="88"/>
        <end position="111"/>
    </location>
</feature>
<dbReference type="AlphaFoldDB" id="A0A837FKR1"/>
<protein>
    <submittedName>
        <fullName evidence="2">Uncharacterized protein</fullName>
    </submittedName>
</protein>
<dbReference type="EMBL" id="JZYN01000001">
    <property type="protein sequence ID" value="KJM70350.1"/>
    <property type="molecule type" value="Genomic_DNA"/>
</dbReference>
<reference evidence="2 3" key="1">
    <citation type="submission" date="2015-03" db="EMBL/GenBank/DDBJ databases">
        <authorList>
            <person name="McCorrison J."/>
            <person name="Sanka R."/>
            <person name="Adams M."/>
            <person name="Brinkac L."/>
            <person name="Nierman W."/>
            <person name="Sutton G."/>
            <person name="Nelson K."/>
            <person name="Kiedrowski L."/>
            <person name="Guerrero D."/>
            <person name="Bonomo R."/>
        </authorList>
    </citation>
    <scope>NUCLEOTIDE SEQUENCE [LARGE SCALE GENOMIC DNA]</scope>
    <source>
        <strain evidence="2 3">39373</strain>
    </source>
</reference>
<accession>A0A837FKR1</accession>